<protein>
    <submittedName>
        <fullName evidence="1">DNA-binding protein</fullName>
    </submittedName>
</protein>
<dbReference type="RefSeq" id="WP_094156877.1">
    <property type="nucleotide sequence ID" value="NZ_CP020028.1"/>
</dbReference>
<organism evidence="1 2">
    <name type="scientific">Paenibacillus kribbensis</name>
    <dbReference type="NCBI Taxonomy" id="172713"/>
    <lineage>
        <taxon>Bacteria</taxon>
        <taxon>Bacillati</taxon>
        <taxon>Bacillota</taxon>
        <taxon>Bacilli</taxon>
        <taxon>Bacillales</taxon>
        <taxon>Paenibacillaceae</taxon>
        <taxon>Paenibacillus</taxon>
    </lineage>
</organism>
<dbReference type="STRING" id="172713.GCA_001705305_01176"/>
<gene>
    <name evidence="1" type="ORF">B4V02_25530</name>
</gene>
<dbReference type="EMBL" id="CP020028">
    <property type="protein sequence ID" value="ASR49795.1"/>
    <property type="molecule type" value="Genomic_DNA"/>
</dbReference>
<evidence type="ECO:0000313" key="2">
    <source>
        <dbReference type="Proteomes" id="UP000214666"/>
    </source>
</evidence>
<sequence>MKTSILESLKPDIIVEMLEMAVAFENWKKVMETADILYQCVLHIYEDRQYHKAMKLPIPHVQLERPLVYYFGLSHLMGGMSHQHQGAYEQARECIYKYAELGWMEDLKGEEDIQVVEEFRFLAKTNLYAVDILSGNIKLVEEYVAFLQDNLEEILPGLNTILQAALMYHLDVGDILHTFAEQIDEFGSYEDAENVSYYYSYCYHLALYYRNCGRLQDAVGITVRAMQLADQSGNDRNFKKCTALFESLRESATAEQIREYRQMLMQCLDEYETDRHFIVKSVMDNPL</sequence>
<accession>A0A222WV07</accession>
<reference evidence="1 2" key="1">
    <citation type="submission" date="2017-03" db="EMBL/GenBank/DDBJ databases">
        <title>Complete genome sequence of Paenibacillus Kribbensis producing bioflocculants.</title>
        <authorList>
            <person name="Lee H.-G."/>
            <person name="Oh H.-M."/>
        </authorList>
    </citation>
    <scope>NUCLEOTIDE SEQUENCE [LARGE SCALE GENOMIC DNA]</scope>
    <source>
        <strain evidence="1 2">AM49</strain>
    </source>
</reference>
<name>A0A222WV07_9BACL</name>
<evidence type="ECO:0000313" key="1">
    <source>
        <dbReference type="EMBL" id="ASR49795.1"/>
    </source>
</evidence>
<dbReference type="AlphaFoldDB" id="A0A222WV07"/>
<keyword evidence="1" id="KW-0238">DNA-binding</keyword>
<keyword evidence="2" id="KW-1185">Reference proteome</keyword>
<dbReference type="KEGG" id="pkb:B4V02_25530"/>
<dbReference type="OrthoDB" id="2512975at2"/>
<proteinExistence type="predicted"/>
<dbReference type="GO" id="GO:0003677">
    <property type="term" value="F:DNA binding"/>
    <property type="evidence" value="ECO:0007669"/>
    <property type="project" value="UniProtKB-KW"/>
</dbReference>
<dbReference type="Proteomes" id="UP000214666">
    <property type="component" value="Chromosome"/>
</dbReference>